<evidence type="ECO:0000313" key="3">
    <source>
        <dbReference type="EMBL" id="VDI40215.1"/>
    </source>
</evidence>
<keyword evidence="1" id="KW-0472">Membrane</keyword>
<dbReference type="AlphaFoldDB" id="A0A8B6EYK8"/>
<reference evidence="3" key="1">
    <citation type="submission" date="2018-11" db="EMBL/GenBank/DDBJ databases">
        <authorList>
            <person name="Alioto T."/>
            <person name="Alioto T."/>
        </authorList>
    </citation>
    <scope>NUCLEOTIDE SEQUENCE</scope>
</reference>
<feature type="signal peptide" evidence="2">
    <location>
        <begin position="1"/>
        <end position="21"/>
    </location>
</feature>
<accession>A0A8B6EYK8</accession>
<keyword evidence="1" id="KW-1133">Transmembrane helix</keyword>
<protein>
    <submittedName>
        <fullName evidence="3">Uncharacterized protein</fullName>
    </submittedName>
</protein>
<comment type="caution">
    <text evidence="3">The sequence shown here is derived from an EMBL/GenBank/DDBJ whole genome shotgun (WGS) entry which is preliminary data.</text>
</comment>
<feature type="chain" id="PRO_5032852556" evidence="2">
    <location>
        <begin position="22"/>
        <end position="197"/>
    </location>
</feature>
<evidence type="ECO:0000256" key="2">
    <source>
        <dbReference type="SAM" id="SignalP"/>
    </source>
</evidence>
<evidence type="ECO:0000313" key="4">
    <source>
        <dbReference type="Proteomes" id="UP000596742"/>
    </source>
</evidence>
<feature type="transmembrane region" description="Helical" evidence="1">
    <location>
        <begin position="141"/>
        <end position="161"/>
    </location>
</feature>
<keyword evidence="1" id="KW-0812">Transmembrane</keyword>
<dbReference type="Proteomes" id="UP000596742">
    <property type="component" value="Unassembled WGS sequence"/>
</dbReference>
<keyword evidence="2" id="KW-0732">Signal</keyword>
<sequence length="197" mass="22727">MVVKRLLFVLIVLVCVSKVRSSCVSHTRCMKLSSTYLKCDFPGMCVRIPAFIRKVLCVSGTIVEATKRQGLQLHGCKELHHKEEEEEEEEEKKKQLFVKPEDRVALIPFRGETGIEERPRKNTDTPLDTPCPPTTGGFMDVLDKLLSCLGGVLLTLVIWYVKWRVVRRKRRTRRRKEVYGTPLHTMRRCISSPNVNF</sequence>
<dbReference type="EMBL" id="UYJE01005775">
    <property type="protein sequence ID" value="VDI40215.1"/>
    <property type="molecule type" value="Genomic_DNA"/>
</dbReference>
<organism evidence="3 4">
    <name type="scientific">Mytilus galloprovincialis</name>
    <name type="common">Mediterranean mussel</name>
    <dbReference type="NCBI Taxonomy" id="29158"/>
    <lineage>
        <taxon>Eukaryota</taxon>
        <taxon>Metazoa</taxon>
        <taxon>Spiralia</taxon>
        <taxon>Lophotrochozoa</taxon>
        <taxon>Mollusca</taxon>
        <taxon>Bivalvia</taxon>
        <taxon>Autobranchia</taxon>
        <taxon>Pteriomorphia</taxon>
        <taxon>Mytilida</taxon>
        <taxon>Mytiloidea</taxon>
        <taxon>Mytilidae</taxon>
        <taxon>Mytilinae</taxon>
        <taxon>Mytilus</taxon>
    </lineage>
</organism>
<keyword evidence="4" id="KW-1185">Reference proteome</keyword>
<evidence type="ECO:0000256" key="1">
    <source>
        <dbReference type="SAM" id="Phobius"/>
    </source>
</evidence>
<name>A0A8B6EYK8_MYTGA</name>
<gene>
    <name evidence="3" type="ORF">MGAL_10B035646</name>
</gene>
<proteinExistence type="predicted"/>